<name>A0A8H6XSN0_9AGAR</name>
<proteinExistence type="predicted"/>
<comment type="caution">
    <text evidence="1">The sequence shown here is derived from an EMBL/GenBank/DDBJ whole genome shotgun (WGS) entry which is preliminary data.</text>
</comment>
<dbReference type="AlphaFoldDB" id="A0A8H6XSN0"/>
<organism evidence="1 2">
    <name type="scientific">Mycena venus</name>
    <dbReference type="NCBI Taxonomy" id="2733690"/>
    <lineage>
        <taxon>Eukaryota</taxon>
        <taxon>Fungi</taxon>
        <taxon>Dikarya</taxon>
        <taxon>Basidiomycota</taxon>
        <taxon>Agaricomycotina</taxon>
        <taxon>Agaricomycetes</taxon>
        <taxon>Agaricomycetidae</taxon>
        <taxon>Agaricales</taxon>
        <taxon>Marasmiineae</taxon>
        <taxon>Mycenaceae</taxon>
        <taxon>Mycena</taxon>
    </lineage>
</organism>
<reference evidence="1" key="1">
    <citation type="submission" date="2020-05" db="EMBL/GenBank/DDBJ databases">
        <title>Mycena genomes resolve the evolution of fungal bioluminescence.</title>
        <authorList>
            <person name="Tsai I.J."/>
        </authorList>
    </citation>
    <scope>NUCLEOTIDE SEQUENCE</scope>
    <source>
        <strain evidence="1">CCC161011</strain>
    </source>
</reference>
<evidence type="ECO:0000313" key="2">
    <source>
        <dbReference type="Proteomes" id="UP000620124"/>
    </source>
</evidence>
<dbReference type="Proteomes" id="UP000620124">
    <property type="component" value="Unassembled WGS sequence"/>
</dbReference>
<evidence type="ECO:0000313" key="1">
    <source>
        <dbReference type="EMBL" id="KAF7345681.1"/>
    </source>
</evidence>
<dbReference type="EMBL" id="JACAZI010000013">
    <property type="protein sequence ID" value="KAF7345681.1"/>
    <property type="molecule type" value="Genomic_DNA"/>
</dbReference>
<protein>
    <submittedName>
        <fullName evidence="1">Uncharacterized protein</fullName>
    </submittedName>
</protein>
<gene>
    <name evidence="1" type="ORF">MVEN_01587900</name>
</gene>
<accession>A0A8H6XSN0</accession>
<sequence>MAEDYYSEDSKWIPGVVVDSMATLPVLDDFRLTSDKPSFGRNFDCYFDRLASLRTLTLASSNPVHLRFICATLSHAVHSSPLSSLRLTTKHPGMSSPLNGIADLFPSLQLDHGSIPHLRSLRSLWLSYSSGKIWETLRIECIHLSEIHTDYVQQALLEYILSYSGLERLTNDGDEDDGNDGDDDDNGREHLEPLVEEFFTTALPRHKESLVALSCRGVWEGKWSFGAHNVDLLSQLHKLKSLRMNVNVVSAGYAPPSVTINRSSGRGRRELFEIEKDSADRNLVHRFLDLVNELHIMDVAILPAAPLRYRKSYCGNPIVRHKEIVIRAIDAAVREFKSSASGKSEVVLLAGDNFYKMDYMADRYRAFESVNLSWPYSYARLLEEHE</sequence>
<keyword evidence="2" id="KW-1185">Reference proteome</keyword>
<dbReference type="OrthoDB" id="3541472at2759"/>